<evidence type="ECO:0000313" key="9">
    <source>
        <dbReference type="EMBL" id="CAI8046208.1"/>
    </source>
</evidence>
<evidence type="ECO:0000256" key="2">
    <source>
        <dbReference type="ARBA" id="ARBA00012944"/>
    </source>
</evidence>
<evidence type="ECO:0000259" key="8">
    <source>
        <dbReference type="Pfam" id="PF00361"/>
    </source>
</evidence>
<feature type="transmembrane region" description="Helical" evidence="7">
    <location>
        <begin position="284"/>
        <end position="306"/>
    </location>
</feature>
<dbReference type="HAMAP" id="MF_00445">
    <property type="entry name" value="NDH1_NuoN_1"/>
    <property type="match status" value="1"/>
</dbReference>
<evidence type="ECO:0000256" key="3">
    <source>
        <dbReference type="ARBA" id="ARBA00022692"/>
    </source>
</evidence>
<dbReference type="GO" id="GO:0042773">
    <property type="term" value="P:ATP synthesis coupled electron transport"/>
    <property type="evidence" value="ECO:0007669"/>
    <property type="project" value="InterPro"/>
</dbReference>
<protein>
    <recommendedName>
        <fullName evidence="2">NADH:ubiquinone reductase (H(+)-translocating)</fullName>
        <ecNumber evidence="2">7.1.1.2</ecNumber>
    </recommendedName>
</protein>
<sequence length="471" mass="48840">MCVVVAGALLVVVAGMANLHRGVVTALGLAGVGAALAFTVLLWGELDGSWSLSSTVDGDSVTAFYGALQLDRFALFFKGLVTISAGLVLLASYAYTQRFAVRGPEFLITLYVALELSTLPLVALAAFSGGQRASEAGLKYLVLGAVASAVLLYGMALTFGYTGSTVLETMALSVGDAALDGSRPFGVQALVVGVVLMVAGFGFKVAAVPFHGWIPDVYEGAPTPVTAFLSVASKAAGFAVLMRVFFTAFEPLEVDWALLFAGIAAASMTFGNLAAIAQTNIKRMLAYSTIAHAGYLLVGLAAVASRTMDGVTIGPETVLFYLGGYAVTNLAAFFAVIAIADRTGSEGIPSFSGMGRRAPWLAAALAVALLSLTGIPLTVGFMAKLFVFGAAVKADLAWLVAVGALNSVVSAYYYLRVVRVMYLGDPSEGEQPARALPLDLSVAVTALAVVALGLWPQPLFRAAERAVERLF</sequence>
<dbReference type="AlphaFoldDB" id="A0AA35X5L1"/>
<proteinExistence type="inferred from homology"/>
<dbReference type="EC" id="7.1.1.2" evidence="2"/>
<evidence type="ECO:0000256" key="1">
    <source>
        <dbReference type="ARBA" id="ARBA00004141"/>
    </source>
</evidence>
<comment type="subcellular location">
    <subcellularLocation>
        <location evidence="1">Membrane</location>
        <topology evidence="1">Multi-pass membrane protein</topology>
    </subcellularLocation>
</comment>
<keyword evidence="3 7" id="KW-0812">Transmembrane</keyword>
<evidence type="ECO:0000256" key="5">
    <source>
        <dbReference type="ARBA" id="ARBA00023136"/>
    </source>
</evidence>
<dbReference type="InterPro" id="IPR010096">
    <property type="entry name" value="NADH-Q_OxRdtase_suN/2"/>
</dbReference>
<feature type="transmembrane region" description="Helical" evidence="7">
    <location>
        <begin position="140"/>
        <end position="161"/>
    </location>
</feature>
<evidence type="ECO:0000256" key="4">
    <source>
        <dbReference type="ARBA" id="ARBA00022989"/>
    </source>
</evidence>
<keyword evidence="4 7" id="KW-1133">Transmembrane helix</keyword>
<keyword evidence="10" id="KW-1185">Reference proteome</keyword>
<dbReference type="PANTHER" id="PTHR22773">
    <property type="entry name" value="NADH DEHYDROGENASE"/>
    <property type="match status" value="1"/>
</dbReference>
<feature type="transmembrane region" description="Helical" evidence="7">
    <location>
        <begin position="225"/>
        <end position="246"/>
    </location>
</feature>
<reference evidence="9" key="1">
    <citation type="submission" date="2023-03" db="EMBL/GenBank/DDBJ databases">
        <authorList>
            <person name="Steffen K."/>
            <person name="Cardenas P."/>
        </authorList>
    </citation>
    <scope>NUCLEOTIDE SEQUENCE</scope>
</reference>
<name>A0AA35X5L1_GEOBA</name>
<comment type="caution">
    <text evidence="9">The sequence shown here is derived from an EMBL/GenBank/DDBJ whole genome shotgun (WGS) entry which is preliminary data.</text>
</comment>
<feature type="transmembrane region" description="Helical" evidence="7">
    <location>
        <begin position="189"/>
        <end position="213"/>
    </location>
</feature>
<accession>A0AA35X5L1</accession>
<dbReference type="Pfam" id="PF00361">
    <property type="entry name" value="Proton_antipo_M"/>
    <property type="match status" value="1"/>
</dbReference>
<evidence type="ECO:0000313" key="10">
    <source>
        <dbReference type="Proteomes" id="UP001174909"/>
    </source>
</evidence>
<dbReference type="EMBL" id="CASHTH010003540">
    <property type="protein sequence ID" value="CAI8046208.1"/>
    <property type="molecule type" value="Genomic_DNA"/>
</dbReference>
<evidence type="ECO:0000256" key="7">
    <source>
        <dbReference type="SAM" id="Phobius"/>
    </source>
</evidence>
<dbReference type="Proteomes" id="UP001174909">
    <property type="component" value="Unassembled WGS sequence"/>
</dbReference>
<feature type="transmembrane region" description="Helical" evidence="7">
    <location>
        <begin position="318"/>
        <end position="340"/>
    </location>
</feature>
<feature type="transmembrane region" description="Helical" evidence="7">
    <location>
        <begin position="75"/>
        <end position="96"/>
    </location>
</feature>
<feature type="transmembrane region" description="Helical" evidence="7">
    <location>
        <begin position="360"/>
        <end position="390"/>
    </location>
</feature>
<feature type="transmembrane region" description="Helical" evidence="7">
    <location>
        <begin position="258"/>
        <end position="277"/>
    </location>
</feature>
<dbReference type="NCBIfam" id="TIGR01770">
    <property type="entry name" value="NDH_I_N"/>
    <property type="match status" value="1"/>
</dbReference>
<comment type="catalytic activity">
    <reaction evidence="6">
        <text>a ubiquinone + NADH + 5 H(+)(in) = a ubiquinol + NAD(+) + 4 H(+)(out)</text>
        <dbReference type="Rhea" id="RHEA:29091"/>
        <dbReference type="Rhea" id="RHEA-COMP:9565"/>
        <dbReference type="Rhea" id="RHEA-COMP:9566"/>
        <dbReference type="ChEBI" id="CHEBI:15378"/>
        <dbReference type="ChEBI" id="CHEBI:16389"/>
        <dbReference type="ChEBI" id="CHEBI:17976"/>
        <dbReference type="ChEBI" id="CHEBI:57540"/>
        <dbReference type="ChEBI" id="CHEBI:57945"/>
        <dbReference type="EC" id="7.1.1.2"/>
    </reaction>
</comment>
<feature type="transmembrane region" description="Helical" evidence="7">
    <location>
        <begin position="396"/>
        <end position="415"/>
    </location>
</feature>
<dbReference type="InterPro" id="IPR001750">
    <property type="entry name" value="ND/Mrp_TM"/>
</dbReference>
<organism evidence="9 10">
    <name type="scientific">Geodia barretti</name>
    <name type="common">Barrett's horny sponge</name>
    <dbReference type="NCBI Taxonomy" id="519541"/>
    <lineage>
        <taxon>Eukaryota</taxon>
        <taxon>Metazoa</taxon>
        <taxon>Porifera</taxon>
        <taxon>Demospongiae</taxon>
        <taxon>Heteroscleromorpha</taxon>
        <taxon>Tetractinellida</taxon>
        <taxon>Astrophorina</taxon>
        <taxon>Geodiidae</taxon>
        <taxon>Geodia</taxon>
    </lineage>
</organism>
<feature type="transmembrane region" description="Helical" evidence="7">
    <location>
        <begin position="436"/>
        <end position="455"/>
    </location>
</feature>
<evidence type="ECO:0000256" key="6">
    <source>
        <dbReference type="ARBA" id="ARBA00049551"/>
    </source>
</evidence>
<feature type="domain" description="NADH:quinone oxidoreductase/Mrp antiporter transmembrane" evidence="8">
    <location>
        <begin position="107"/>
        <end position="409"/>
    </location>
</feature>
<keyword evidence="5 7" id="KW-0472">Membrane</keyword>
<feature type="transmembrane region" description="Helical" evidence="7">
    <location>
        <begin position="108"/>
        <end position="128"/>
    </location>
</feature>
<gene>
    <name evidence="9" type="ORF">GBAR_LOCUS25538</name>
</gene>
<dbReference type="GO" id="GO:0016020">
    <property type="term" value="C:membrane"/>
    <property type="evidence" value="ECO:0007669"/>
    <property type="project" value="UniProtKB-SubCell"/>
</dbReference>
<feature type="transmembrane region" description="Helical" evidence="7">
    <location>
        <begin position="24"/>
        <end position="44"/>
    </location>
</feature>
<dbReference type="GO" id="GO:0008137">
    <property type="term" value="F:NADH dehydrogenase (ubiquinone) activity"/>
    <property type="evidence" value="ECO:0007669"/>
    <property type="project" value="UniProtKB-EC"/>
</dbReference>